<dbReference type="InterPro" id="IPR016181">
    <property type="entry name" value="Acyl_CoA_acyltransferase"/>
</dbReference>
<evidence type="ECO:0000259" key="3">
    <source>
        <dbReference type="PROSITE" id="PS51186"/>
    </source>
</evidence>
<dbReference type="Pfam" id="PF00583">
    <property type="entry name" value="Acetyltransf_1"/>
    <property type="match status" value="1"/>
</dbReference>
<name>A0A5C1AES2_9BACT</name>
<dbReference type="EMBL" id="CP042425">
    <property type="protein sequence ID" value="QEL17801.1"/>
    <property type="molecule type" value="Genomic_DNA"/>
</dbReference>
<accession>A0A5C1AES2</accession>
<evidence type="ECO:0000313" key="4">
    <source>
        <dbReference type="EMBL" id="QEL17801.1"/>
    </source>
</evidence>
<dbReference type="Proteomes" id="UP000324974">
    <property type="component" value="Chromosome"/>
</dbReference>
<dbReference type="InterPro" id="IPR050832">
    <property type="entry name" value="Bact_Acetyltransf"/>
</dbReference>
<dbReference type="Gene3D" id="3.40.630.30">
    <property type="match status" value="1"/>
</dbReference>
<feature type="domain" description="N-acetyltransferase" evidence="3">
    <location>
        <begin position="1"/>
        <end position="155"/>
    </location>
</feature>
<dbReference type="GO" id="GO:0016747">
    <property type="term" value="F:acyltransferase activity, transferring groups other than amino-acyl groups"/>
    <property type="evidence" value="ECO:0007669"/>
    <property type="project" value="InterPro"/>
</dbReference>
<dbReference type="PROSITE" id="PS51186">
    <property type="entry name" value="GNAT"/>
    <property type="match status" value="1"/>
</dbReference>
<sequence length="155" mass="17043">MIRPIVPADSPALVALSGSSGLFRPDELDAVHGMLDEYHATNASNGHRILAYEDGGTPVGIAYFAPKEFTDRVWELLMIAVDAPRHRQGIGSTMLLAVEEAVRAANGRLLLIETSDKSSFERTRQFYRKHGYAEVAHIPDFFADGDGKASFVKRL</sequence>
<evidence type="ECO:0000256" key="2">
    <source>
        <dbReference type="ARBA" id="ARBA00023315"/>
    </source>
</evidence>
<dbReference type="KEGG" id="lrs:PX52LOC_04810"/>
<dbReference type="InterPro" id="IPR000182">
    <property type="entry name" value="GNAT_dom"/>
</dbReference>
<dbReference type="RefSeq" id="WP_149112364.1">
    <property type="nucleotide sequence ID" value="NZ_CP042425.1"/>
</dbReference>
<proteinExistence type="predicted"/>
<dbReference type="CDD" id="cd04301">
    <property type="entry name" value="NAT_SF"/>
    <property type="match status" value="1"/>
</dbReference>
<evidence type="ECO:0000313" key="5">
    <source>
        <dbReference type="Proteomes" id="UP000324974"/>
    </source>
</evidence>
<reference evidence="5" key="1">
    <citation type="submission" date="2019-08" db="EMBL/GenBank/DDBJ databases">
        <title>Limnoglobus roseus gen. nov., sp. nov., a novel freshwater planctomycete with a giant genome from the family Gemmataceae.</title>
        <authorList>
            <person name="Kulichevskaya I.S."/>
            <person name="Naumoff D.G."/>
            <person name="Miroshnikov K."/>
            <person name="Ivanova A."/>
            <person name="Philippov D.A."/>
            <person name="Hakobyan A."/>
            <person name="Rijpstra I.C."/>
            <person name="Sinninghe Damste J.S."/>
            <person name="Liesack W."/>
            <person name="Dedysh S.N."/>
        </authorList>
    </citation>
    <scope>NUCLEOTIDE SEQUENCE [LARGE SCALE GENOMIC DNA]</scope>
    <source>
        <strain evidence="5">PX52</strain>
    </source>
</reference>
<keyword evidence="5" id="KW-1185">Reference proteome</keyword>
<dbReference type="AlphaFoldDB" id="A0A5C1AES2"/>
<keyword evidence="2" id="KW-0012">Acyltransferase</keyword>
<protein>
    <submittedName>
        <fullName evidence="4">N-acetyltransferase</fullName>
    </submittedName>
</protein>
<dbReference type="SUPFAM" id="SSF55729">
    <property type="entry name" value="Acyl-CoA N-acyltransferases (Nat)"/>
    <property type="match status" value="1"/>
</dbReference>
<organism evidence="4 5">
    <name type="scientific">Limnoglobus roseus</name>
    <dbReference type="NCBI Taxonomy" id="2598579"/>
    <lineage>
        <taxon>Bacteria</taxon>
        <taxon>Pseudomonadati</taxon>
        <taxon>Planctomycetota</taxon>
        <taxon>Planctomycetia</taxon>
        <taxon>Gemmatales</taxon>
        <taxon>Gemmataceae</taxon>
        <taxon>Limnoglobus</taxon>
    </lineage>
</organism>
<dbReference type="PANTHER" id="PTHR43877">
    <property type="entry name" value="AMINOALKYLPHOSPHONATE N-ACETYLTRANSFERASE-RELATED-RELATED"/>
    <property type="match status" value="1"/>
</dbReference>
<gene>
    <name evidence="4" type="ORF">PX52LOC_04810</name>
</gene>
<dbReference type="OrthoDB" id="9798006at2"/>
<keyword evidence="1 4" id="KW-0808">Transferase</keyword>
<evidence type="ECO:0000256" key="1">
    <source>
        <dbReference type="ARBA" id="ARBA00022679"/>
    </source>
</evidence>